<sequence length="41" mass="4694">MPSDIAVSIDKDGCIGCNHLIDIRRYRTGCPYLTEYRAHHC</sequence>
<evidence type="ECO:0000313" key="2">
    <source>
        <dbReference type="Proteomes" id="UP000012672"/>
    </source>
</evidence>
<dbReference type="InParanoid" id="M9SGS3"/>
<organism evidence="1 2">
    <name type="scientific">Methanomethylophilus alvi (strain Mx1201)</name>
    <dbReference type="NCBI Taxonomy" id="1236689"/>
    <lineage>
        <taxon>Archaea</taxon>
        <taxon>Methanobacteriati</taxon>
        <taxon>Thermoplasmatota</taxon>
        <taxon>Thermoplasmata</taxon>
        <taxon>Methanomassiliicoccales</taxon>
        <taxon>Methanomethylophilaceae</taxon>
        <taxon>Methanomethylophilus</taxon>
    </lineage>
</organism>
<dbReference type="EMBL" id="CP004049">
    <property type="protein sequence ID" value="AGI84797.1"/>
    <property type="molecule type" value="Genomic_DNA"/>
</dbReference>
<dbReference type="HOGENOM" id="CLU_3263599_0_0_2"/>
<dbReference type="AlphaFoldDB" id="M9SGS3"/>
<dbReference type="KEGG" id="max:MMALV_00400"/>
<proteinExistence type="predicted"/>
<dbReference type="Proteomes" id="UP000012672">
    <property type="component" value="Chromosome"/>
</dbReference>
<protein>
    <submittedName>
        <fullName evidence="1">Uncharacterized protein</fullName>
    </submittedName>
</protein>
<reference evidence="1 2" key="1">
    <citation type="journal article" date="2012" name="J. Bacteriol.">
        <title>Genome sequence of 'Candidatus Methanomethylophilus alvus' Mx1201, a methanogenic archaeon from the human gut belonging to a seventh order of methanogens.</title>
        <authorList>
            <person name="Borrel G."/>
            <person name="Harris H.M."/>
            <person name="Tottey W."/>
            <person name="Mihajlovski A."/>
            <person name="Parisot N."/>
            <person name="Peyretaillade E."/>
            <person name="Peyret P."/>
            <person name="Gribaldo S."/>
            <person name="O'Toole P.W."/>
            <person name="Brugere J.F."/>
        </authorList>
    </citation>
    <scope>NUCLEOTIDE SEQUENCE [LARGE SCALE GENOMIC DNA]</scope>
    <source>
        <strain evidence="1 2">Mx1201</strain>
    </source>
</reference>
<dbReference type="STRING" id="1236689.MMALV_00400"/>
<name>M9SGS3_METAX</name>
<keyword evidence="2" id="KW-1185">Reference proteome</keyword>
<gene>
    <name evidence="1" type="ORF">MMALV_00400</name>
</gene>
<accession>M9SGS3</accession>
<evidence type="ECO:0000313" key="1">
    <source>
        <dbReference type="EMBL" id="AGI84797.1"/>
    </source>
</evidence>